<name>M1GMB6_9ZZZZ</name>
<proteinExistence type="predicted"/>
<sequence>MRKRRLPVIAAALLLPIVSTAAWAGDVSLSETLITKGSDTAVRRVADPGALTGIPTTGGAAAVVVDGSVDGTSFRIKSDYGLDRGGTGGTAFSTVTRRTSLLMLSAGGDFLGGRWTIGKYTESFDDGFYAHVLDFLTDNIASTDFFDYSYRSNGFPALRYSVGDARHTLEAIYSDDRPDRTGYAFNALNPGFNRGIKQGLLVGRFAGDACHGLGLLQKPSDMALGGGASGSCLLGAQGSVYSAVFVQRGSRFPMLSTALYGPDPTGSVFVDRRSSSTFYRRAMVGAQWNVSPEVGVRMEFQRNDSGMTKAQQRNWDLALQADRAITSPAVAADALALDAQALELPWASNLFCHVEYVFPNGGQASVNVLSGLDGSTLTEFELIKPITEHADFRLAITHTAGPVGSEFGTSLLENRVTLGARYFF</sequence>
<evidence type="ECO:0008006" key="2">
    <source>
        <dbReference type="Google" id="ProtNLM"/>
    </source>
</evidence>
<protein>
    <recommendedName>
        <fullName evidence="2">Porin</fullName>
    </recommendedName>
</protein>
<accession>M1GMB6</accession>
<reference evidence="1" key="1">
    <citation type="journal article" date="2013" name="Appl. Environ. Microbiol.">
        <title>RubisCO Gene Clusters Found in a Metagenome Microarray from Acid Mine Drainage.</title>
        <authorList>
            <person name="Guo X."/>
            <person name="Yin H."/>
            <person name="Cong J."/>
            <person name="Dai Z."/>
            <person name="Liang Y."/>
            <person name="Liu X."/>
        </authorList>
    </citation>
    <scope>NUCLEOTIDE SEQUENCE</scope>
</reference>
<evidence type="ECO:0000313" key="1">
    <source>
        <dbReference type="EMBL" id="AGE14073.1"/>
    </source>
</evidence>
<dbReference type="AlphaFoldDB" id="M1GMB6"/>
<dbReference type="EMBL" id="JQ815894">
    <property type="protein sequence ID" value="AGE14073.1"/>
    <property type="molecule type" value="Genomic_DNA"/>
</dbReference>
<organism evidence="1">
    <name type="scientific">uncultured prokaryote</name>
    <dbReference type="NCBI Taxonomy" id="198431"/>
    <lineage>
        <taxon>unclassified sequences</taxon>
        <taxon>environmental samples</taxon>
    </lineage>
</organism>